<keyword evidence="2" id="KW-1185">Reference proteome</keyword>
<accession>A0A3M7PGK9</accession>
<feature type="non-terminal residue" evidence="1">
    <location>
        <position position="252"/>
    </location>
</feature>
<dbReference type="Proteomes" id="UP000276133">
    <property type="component" value="Unassembled WGS sequence"/>
</dbReference>
<dbReference type="AlphaFoldDB" id="A0A3M7PGK9"/>
<protein>
    <recommendedName>
        <fullName evidence="3">RNA-directed DNA polymerase from mobile element jockey-like</fullName>
    </recommendedName>
</protein>
<dbReference type="OrthoDB" id="10056483at2759"/>
<evidence type="ECO:0000313" key="2">
    <source>
        <dbReference type="Proteomes" id="UP000276133"/>
    </source>
</evidence>
<dbReference type="EMBL" id="REGN01010924">
    <property type="protein sequence ID" value="RMZ98192.1"/>
    <property type="molecule type" value="Genomic_DNA"/>
</dbReference>
<reference evidence="1 2" key="1">
    <citation type="journal article" date="2018" name="Sci. Rep.">
        <title>Genomic signatures of local adaptation to the degree of environmental predictability in rotifers.</title>
        <authorList>
            <person name="Franch-Gras L."/>
            <person name="Hahn C."/>
            <person name="Garcia-Roger E.M."/>
            <person name="Carmona M.J."/>
            <person name="Serra M."/>
            <person name="Gomez A."/>
        </authorList>
    </citation>
    <scope>NUCLEOTIDE SEQUENCE [LARGE SCALE GENOMIC DNA]</scope>
    <source>
        <strain evidence="1">HYR1</strain>
    </source>
</reference>
<sequence length="252" mass="28974">MRKSINKCSNKIGIGEFSKFYAELFSHKGKIHLDSHQEVRNHVNDYFSNSAGYDKICNEFYNLGFCKNLCVIIASFFNAALHHGYLPDSFNVSIVNPIPKGRVTNEPSDFRPISVSNSFATIFEAFLERSTKNAYYEWCSLKFIKDKFQKIINLKNATKKFGTKKLYFGPYFLKIIKYRKALGALLDRGGKPVRENRFETGSKENRFEVGTGLVNRFEDGTGFENRFEDETGLVNRFEDGTGFENRFEDETG</sequence>
<proteinExistence type="predicted"/>
<organism evidence="1 2">
    <name type="scientific">Brachionus plicatilis</name>
    <name type="common">Marine rotifer</name>
    <name type="synonym">Brachionus muelleri</name>
    <dbReference type="NCBI Taxonomy" id="10195"/>
    <lineage>
        <taxon>Eukaryota</taxon>
        <taxon>Metazoa</taxon>
        <taxon>Spiralia</taxon>
        <taxon>Gnathifera</taxon>
        <taxon>Rotifera</taxon>
        <taxon>Eurotatoria</taxon>
        <taxon>Monogononta</taxon>
        <taxon>Pseudotrocha</taxon>
        <taxon>Ploima</taxon>
        <taxon>Brachionidae</taxon>
        <taxon>Brachionus</taxon>
    </lineage>
</organism>
<name>A0A3M7PGK9_BRAPC</name>
<gene>
    <name evidence="1" type="ORF">BpHYR1_000243</name>
</gene>
<evidence type="ECO:0008006" key="3">
    <source>
        <dbReference type="Google" id="ProtNLM"/>
    </source>
</evidence>
<comment type="caution">
    <text evidence="1">The sequence shown here is derived from an EMBL/GenBank/DDBJ whole genome shotgun (WGS) entry which is preliminary data.</text>
</comment>
<evidence type="ECO:0000313" key="1">
    <source>
        <dbReference type="EMBL" id="RMZ98192.1"/>
    </source>
</evidence>